<dbReference type="AlphaFoldDB" id="A0A1G1Y0P2"/>
<protein>
    <recommendedName>
        <fullName evidence="9">Glycosyltransferase RgtA/B/C/D-like domain-containing protein</fullName>
    </recommendedName>
</protein>
<feature type="transmembrane region" description="Helical" evidence="8">
    <location>
        <begin position="213"/>
        <end position="229"/>
    </location>
</feature>
<dbReference type="PANTHER" id="PTHR33908:SF11">
    <property type="entry name" value="MEMBRANE PROTEIN"/>
    <property type="match status" value="1"/>
</dbReference>
<feature type="transmembrane region" description="Helical" evidence="8">
    <location>
        <begin position="12"/>
        <end position="30"/>
    </location>
</feature>
<dbReference type="GO" id="GO:0005886">
    <property type="term" value="C:plasma membrane"/>
    <property type="evidence" value="ECO:0007669"/>
    <property type="project" value="UniProtKB-SubCell"/>
</dbReference>
<feature type="transmembrane region" description="Helical" evidence="8">
    <location>
        <begin position="311"/>
        <end position="328"/>
    </location>
</feature>
<keyword evidence="3" id="KW-0328">Glycosyltransferase</keyword>
<dbReference type="InterPro" id="IPR038731">
    <property type="entry name" value="RgtA/B/C-like"/>
</dbReference>
<gene>
    <name evidence="10" type="ORF">A2663_00350</name>
</gene>
<name>A0A1G1Y0P2_9BACT</name>
<accession>A0A1G1Y0P2</accession>
<feature type="transmembrane region" description="Helical" evidence="8">
    <location>
        <begin position="376"/>
        <end position="395"/>
    </location>
</feature>
<evidence type="ECO:0000313" key="11">
    <source>
        <dbReference type="Proteomes" id="UP000178432"/>
    </source>
</evidence>
<keyword evidence="7 8" id="KW-0472">Membrane</keyword>
<dbReference type="GO" id="GO:0016763">
    <property type="term" value="F:pentosyltransferase activity"/>
    <property type="evidence" value="ECO:0007669"/>
    <property type="project" value="TreeGrafter"/>
</dbReference>
<evidence type="ECO:0000256" key="8">
    <source>
        <dbReference type="SAM" id="Phobius"/>
    </source>
</evidence>
<evidence type="ECO:0000256" key="2">
    <source>
        <dbReference type="ARBA" id="ARBA00022475"/>
    </source>
</evidence>
<dbReference type="GO" id="GO:0009103">
    <property type="term" value="P:lipopolysaccharide biosynthetic process"/>
    <property type="evidence" value="ECO:0007669"/>
    <property type="project" value="UniProtKB-ARBA"/>
</dbReference>
<evidence type="ECO:0000313" key="10">
    <source>
        <dbReference type="EMBL" id="OGY45905.1"/>
    </source>
</evidence>
<comment type="caution">
    <text evidence="10">The sequence shown here is derived from an EMBL/GenBank/DDBJ whole genome shotgun (WGS) entry which is preliminary data.</text>
</comment>
<evidence type="ECO:0000256" key="6">
    <source>
        <dbReference type="ARBA" id="ARBA00022989"/>
    </source>
</evidence>
<dbReference type="PANTHER" id="PTHR33908">
    <property type="entry name" value="MANNOSYLTRANSFERASE YKCB-RELATED"/>
    <property type="match status" value="1"/>
</dbReference>
<evidence type="ECO:0000256" key="3">
    <source>
        <dbReference type="ARBA" id="ARBA00022676"/>
    </source>
</evidence>
<feature type="transmembrane region" description="Helical" evidence="8">
    <location>
        <begin position="407"/>
        <end position="426"/>
    </location>
</feature>
<proteinExistence type="predicted"/>
<feature type="transmembrane region" description="Helical" evidence="8">
    <location>
        <begin position="165"/>
        <end position="182"/>
    </location>
</feature>
<feature type="transmembrane region" description="Helical" evidence="8">
    <location>
        <begin position="335"/>
        <end position="356"/>
    </location>
</feature>
<evidence type="ECO:0000256" key="1">
    <source>
        <dbReference type="ARBA" id="ARBA00004651"/>
    </source>
</evidence>
<feature type="transmembrane region" description="Helical" evidence="8">
    <location>
        <begin position="90"/>
        <end position="109"/>
    </location>
</feature>
<feature type="transmembrane region" description="Helical" evidence="8">
    <location>
        <begin position="115"/>
        <end position="134"/>
    </location>
</feature>
<reference evidence="10 11" key="1">
    <citation type="journal article" date="2016" name="Nat. Commun.">
        <title>Thousands of microbial genomes shed light on interconnected biogeochemical processes in an aquifer system.</title>
        <authorList>
            <person name="Anantharaman K."/>
            <person name="Brown C.T."/>
            <person name="Hug L.A."/>
            <person name="Sharon I."/>
            <person name="Castelle C.J."/>
            <person name="Probst A.J."/>
            <person name="Thomas B.C."/>
            <person name="Singh A."/>
            <person name="Wilkins M.J."/>
            <person name="Karaoz U."/>
            <person name="Brodie E.L."/>
            <person name="Williams K.H."/>
            <person name="Hubbard S.S."/>
            <person name="Banfield J.F."/>
        </authorList>
    </citation>
    <scope>NUCLEOTIDE SEQUENCE [LARGE SCALE GENOMIC DNA]</scope>
</reference>
<feature type="transmembrane region" description="Helical" evidence="8">
    <location>
        <begin position="236"/>
        <end position="256"/>
    </location>
</feature>
<keyword evidence="2" id="KW-1003">Cell membrane</keyword>
<feature type="domain" description="Glycosyltransferase RgtA/B/C/D-like" evidence="9">
    <location>
        <begin position="105"/>
        <end position="253"/>
    </location>
</feature>
<feature type="transmembrane region" description="Helical" evidence="8">
    <location>
        <begin position="189"/>
        <end position="207"/>
    </location>
</feature>
<dbReference type="Proteomes" id="UP000178432">
    <property type="component" value="Unassembled WGS sequence"/>
</dbReference>
<organism evidence="10 11">
    <name type="scientific">Candidatus Buchananbacteria bacterium RIFCSPHIGHO2_01_FULL_46_12</name>
    <dbReference type="NCBI Taxonomy" id="1797536"/>
    <lineage>
        <taxon>Bacteria</taxon>
        <taxon>Candidatus Buchananiibacteriota</taxon>
    </lineage>
</organism>
<evidence type="ECO:0000256" key="4">
    <source>
        <dbReference type="ARBA" id="ARBA00022679"/>
    </source>
</evidence>
<evidence type="ECO:0000259" key="9">
    <source>
        <dbReference type="Pfam" id="PF13231"/>
    </source>
</evidence>
<evidence type="ECO:0000256" key="5">
    <source>
        <dbReference type="ARBA" id="ARBA00022692"/>
    </source>
</evidence>
<keyword evidence="6 8" id="KW-1133">Transmembrane helix</keyword>
<evidence type="ECO:0000256" key="7">
    <source>
        <dbReference type="ARBA" id="ARBA00023136"/>
    </source>
</evidence>
<dbReference type="EMBL" id="MHIF01000069">
    <property type="protein sequence ID" value="OGY45905.1"/>
    <property type="molecule type" value="Genomic_DNA"/>
</dbReference>
<comment type="subcellular location">
    <subcellularLocation>
        <location evidence="1">Cell membrane</location>
        <topology evidence="1">Multi-pass membrane protein</topology>
    </subcellularLocation>
</comment>
<dbReference type="Pfam" id="PF13231">
    <property type="entry name" value="PMT_2"/>
    <property type="match status" value="1"/>
</dbReference>
<keyword evidence="5 8" id="KW-0812">Transmembrane</keyword>
<keyword evidence="4" id="KW-0808">Transferase</keyword>
<sequence>MNNLVNLIKKPIFSLLVLLAVFGAVNFWLATPINTGFGLQPRFDWPDETANYFWIANYAKTGDLAVPEPLNSAAKNQIHPRSFNVRPDGALVPGSFLGLILFYGLLAKIFGLNLIIYPTPFLALFGVLAFFGVIKRIFDQKVALLAAILMLFHPAWWYYSAAPTLPNVSFISFLLISLYFLIKDKDADRLKFGPVFFSAFFAGLAFSFRPSEFLWLGALYLAIFFWFREKIKIRQVILFLTVVVLAVLPSVVWQQVLYGDFLASGYSQLQEGASASNCSVCQLTNSLLLPFGFHPNLIIHNFWNHYVSRTWWFSLLALLGLAAFLTAKRGQKDEIFGYGLFGLFLMIWLAIYYGSWQFTDLLTVNLNTLGLSYVRYWLPLFILVLPFAALALLWLTSLFRGRWKTLVLILLLAGLFYQSAGLVLTAKPDSLLPVRERIAEYENIAGLVNILTPPDAVIIAVRKDKVFFPERKVIHTFNALSLNQEILGLLPALFEKAPVYYYALGPEPALDLGEGLKLELIKSFEQEILYQVINK</sequence>
<dbReference type="InterPro" id="IPR050297">
    <property type="entry name" value="LipidA_mod_glycosyltrf_83"/>
</dbReference>